<evidence type="ECO:0000313" key="1">
    <source>
        <dbReference type="EMBL" id="KAA6395626.1"/>
    </source>
</evidence>
<name>A0A5J4WLX2_9EUKA</name>
<dbReference type="OrthoDB" id="2897838at2759"/>
<comment type="caution">
    <text evidence="1">The sequence shown here is derived from an EMBL/GenBank/DDBJ whole genome shotgun (WGS) entry which is preliminary data.</text>
</comment>
<dbReference type="AlphaFoldDB" id="A0A5J4WLX2"/>
<dbReference type="Proteomes" id="UP000324800">
    <property type="component" value="Unassembled WGS sequence"/>
</dbReference>
<gene>
    <name evidence="1" type="ORF">EZS28_008850</name>
</gene>
<reference evidence="1 2" key="1">
    <citation type="submission" date="2019-03" db="EMBL/GenBank/DDBJ databases">
        <title>Single cell metagenomics reveals metabolic interactions within the superorganism composed of flagellate Streblomastix strix and complex community of Bacteroidetes bacteria on its surface.</title>
        <authorList>
            <person name="Treitli S.C."/>
            <person name="Kolisko M."/>
            <person name="Husnik F."/>
            <person name="Keeling P."/>
            <person name="Hampl V."/>
        </authorList>
    </citation>
    <scope>NUCLEOTIDE SEQUENCE [LARGE SCALE GENOMIC DNA]</scope>
    <source>
        <strain evidence="1">ST1C</strain>
    </source>
</reference>
<proteinExistence type="predicted"/>
<organism evidence="1 2">
    <name type="scientific">Streblomastix strix</name>
    <dbReference type="NCBI Taxonomy" id="222440"/>
    <lineage>
        <taxon>Eukaryota</taxon>
        <taxon>Metamonada</taxon>
        <taxon>Preaxostyla</taxon>
        <taxon>Oxymonadida</taxon>
        <taxon>Streblomastigidae</taxon>
        <taxon>Streblomastix</taxon>
    </lineage>
</organism>
<evidence type="ECO:0000313" key="2">
    <source>
        <dbReference type="Proteomes" id="UP000324800"/>
    </source>
</evidence>
<sequence>MELPRIHPPFSLLSTVLKKIREDRIEAVIVAPQWPGQISHTKLVNQYVQSLMLNQSNEILEPVTSLIMKNLKLHPDKLCCFLMDRRPEKQEDSQEIF</sequence>
<dbReference type="EMBL" id="SNRW01001634">
    <property type="protein sequence ID" value="KAA6395626.1"/>
    <property type="molecule type" value="Genomic_DNA"/>
</dbReference>
<accession>A0A5J4WLX2</accession>
<protein>
    <submittedName>
        <fullName evidence="1">Uncharacterized protein</fullName>
    </submittedName>
</protein>